<protein>
    <submittedName>
        <fullName evidence="1">Uncharacterized protein</fullName>
    </submittedName>
</protein>
<gene>
    <name evidence="1" type="ORF">SAMN05192530_102171</name>
</gene>
<evidence type="ECO:0000313" key="2">
    <source>
        <dbReference type="Proteomes" id="UP000198793"/>
    </source>
</evidence>
<keyword evidence="2" id="KW-1185">Reference proteome</keyword>
<dbReference type="AlphaFoldDB" id="A0A1H0EQU3"/>
<accession>A0A1H0EQU3</accession>
<evidence type="ECO:0000313" key="1">
    <source>
        <dbReference type="EMBL" id="SDN84663.1"/>
    </source>
</evidence>
<dbReference type="EMBL" id="FNIT01000002">
    <property type="protein sequence ID" value="SDN84663.1"/>
    <property type="molecule type" value="Genomic_DNA"/>
</dbReference>
<name>A0A1H0EQU3_9HYPH</name>
<sequence>MRIETMVALFVNVTALALLGAVGTVAAAILLP</sequence>
<dbReference type="Proteomes" id="UP000198793">
    <property type="component" value="Unassembled WGS sequence"/>
</dbReference>
<dbReference type="STRING" id="1166073.SAMN05192530_102171"/>
<organism evidence="1 2">
    <name type="scientific">Aureimonas jatrophae</name>
    <dbReference type="NCBI Taxonomy" id="1166073"/>
    <lineage>
        <taxon>Bacteria</taxon>
        <taxon>Pseudomonadati</taxon>
        <taxon>Pseudomonadota</taxon>
        <taxon>Alphaproteobacteria</taxon>
        <taxon>Hyphomicrobiales</taxon>
        <taxon>Aurantimonadaceae</taxon>
        <taxon>Aureimonas</taxon>
    </lineage>
</organism>
<proteinExistence type="predicted"/>
<reference evidence="1 2" key="1">
    <citation type="submission" date="2016-10" db="EMBL/GenBank/DDBJ databases">
        <authorList>
            <person name="de Groot N.N."/>
        </authorList>
    </citation>
    <scope>NUCLEOTIDE SEQUENCE [LARGE SCALE GENOMIC DNA]</scope>
    <source>
        <strain evidence="2">L7-484,KACC 16230,DSM 25025</strain>
    </source>
</reference>